<evidence type="ECO:0000313" key="1">
    <source>
        <dbReference type="EMBL" id="KAJ7712990.1"/>
    </source>
</evidence>
<name>A0AAD7H6X0_9AGAR</name>
<comment type="caution">
    <text evidence="1">The sequence shown here is derived from an EMBL/GenBank/DDBJ whole genome shotgun (WGS) entry which is preliminary data.</text>
</comment>
<accession>A0AAD7H6X0</accession>
<dbReference type="AlphaFoldDB" id="A0AAD7H6X0"/>
<proteinExistence type="predicted"/>
<dbReference type="SUPFAM" id="SSF54909">
    <property type="entry name" value="Dimeric alpha+beta barrel"/>
    <property type="match status" value="1"/>
</dbReference>
<organism evidence="1 2">
    <name type="scientific">Mycena metata</name>
    <dbReference type="NCBI Taxonomy" id="1033252"/>
    <lineage>
        <taxon>Eukaryota</taxon>
        <taxon>Fungi</taxon>
        <taxon>Dikarya</taxon>
        <taxon>Basidiomycota</taxon>
        <taxon>Agaricomycotina</taxon>
        <taxon>Agaricomycetes</taxon>
        <taxon>Agaricomycetidae</taxon>
        <taxon>Agaricales</taxon>
        <taxon>Marasmiineae</taxon>
        <taxon>Mycenaceae</taxon>
        <taxon>Mycena</taxon>
    </lineage>
</organism>
<dbReference type="EMBL" id="JARKIB010000353">
    <property type="protein sequence ID" value="KAJ7712990.1"/>
    <property type="molecule type" value="Genomic_DNA"/>
</dbReference>
<dbReference type="Gene3D" id="3.30.70.100">
    <property type="match status" value="1"/>
</dbReference>
<evidence type="ECO:0008006" key="3">
    <source>
        <dbReference type="Google" id="ProtNLM"/>
    </source>
</evidence>
<evidence type="ECO:0000313" key="2">
    <source>
        <dbReference type="Proteomes" id="UP001215598"/>
    </source>
</evidence>
<keyword evidence="2" id="KW-1185">Reference proteome</keyword>
<dbReference type="InterPro" id="IPR011008">
    <property type="entry name" value="Dimeric_a/b-barrel"/>
</dbReference>
<protein>
    <recommendedName>
        <fullName evidence="3">EthD domain-containing protein</fullName>
    </recommendedName>
</protein>
<reference evidence="1" key="1">
    <citation type="submission" date="2023-03" db="EMBL/GenBank/DDBJ databases">
        <title>Massive genome expansion in bonnet fungi (Mycena s.s.) driven by repeated elements and novel gene families across ecological guilds.</title>
        <authorList>
            <consortium name="Lawrence Berkeley National Laboratory"/>
            <person name="Harder C.B."/>
            <person name="Miyauchi S."/>
            <person name="Viragh M."/>
            <person name="Kuo A."/>
            <person name="Thoen E."/>
            <person name="Andreopoulos B."/>
            <person name="Lu D."/>
            <person name="Skrede I."/>
            <person name="Drula E."/>
            <person name="Henrissat B."/>
            <person name="Morin E."/>
            <person name="Kohler A."/>
            <person name="Barry K."/>
            <person name="LaButti K."/>
            <person name="Morin E."/>
            <person name="Salamov A."/>
            <person name="Lipzen A."/>
            <person name="Mereny Z."/>
            <person name="Hegedus B."/>
            <person name="Baldrian P."/>
            <person name="Stursova M."/>
            <person name="Weitz H."/>
            <person name="Taylor A."/>
            <person name="Grigoriev I.V."/>
            <person name="Nagy L.G."/>
            <person name="Martin F."/>
            <person name="Kauserud H."/>
        </authorList>
    </citation>
    <scope>NUCLEOTIDE SEQUENCE</scope>
    <source>
        <strain evidence="1">CBHHK182m</strain>
    </source>
</reference>
<gene>
    <name evidence="1" type="ORF">B0H16DRAFT_1623121</name>
</gene>
<dbReference type="Proteomes" id="UP001215598">
    <property type="component" value="Unassembled WGS sequence"/>
</dbReference>
<sequence>MSERKVDGLVCLHFEPLPGIPEDDVSAWFSKVELKPMAALLPQESATAARYQATGSQTPGWMILYDVDSDTQLTAGISPQQVGSGKEMSGICLSRRTYNLIGTAIAPETSVADLPGKYLITASFEIAPENEVDFNAWYDQEHMAMVARIPGWKRGRRYRLVDAQQIVNGQELAPTKLPPKYLAIHELDNGNFEQSAEMGEARGTEWAQRVIKGAIRREVRTFRLQESRGGETK</sequence>